<feature type="compositionally biased region" description="Low complexity" evidence="1">
    <location>
        <begin position="441"/>
        <end position="487"/>
    </location>
</feature>
<protein>
    <submittedName>
        <fullName evidence="2">Uncharacterized protein</fullName>
    </submittedName>
</protein>
<evidence type="ECO:0000313" key="2">
    <source>
        <dbReference type="EMBL" id="KAG7357723.1"/>
    </source>
</evidence>
<dbReference type="Proteomes" id="UP000693970">
    <property type="component" value="Unassembled WGS sequence"/>
</dbReference>
<reference evidence="2" key="1">
    <citation type="journal article" date="2021" name="Sci. Rep.">
        <title>Diploid genomic architecture of Nitzschia inconspicua, an elite biomass production diatom.</title>
        <authorList>
            <person name="Oliver A."/>
            <person name="Podell S."/>
            <person name="Pinowska A."/>
            <person name="Traller J.C."/>
            <person name="Smith S.R."/>
            <person name="McClure R."/>
            <person name="Beliaev A."/>
            <person name="Bohutskyi P."/>
            <person name="Hill E.A."/>
            <person name="Rabines A."/>
            <person name="Zheng H."/>
            <person name="Allen L.Z."/>
            <person name="Kuo A."/>
            <person name="Grigoriev I.V."/>
            <person name="Allen A.E."/>
            <person name="Hazlebeck D."/>
            <person name="Allen E.E."/>
        </authorList>
    </citation>
    <scope>NUCLEOTIDE SEQUENCE</scope>
    <source>
        <strain evidence="2">Hildebrandi</strain>
    </source>
</reference>
<evidence type="ECO:0000313" key="3">
    <source>
        <dbReference type="Proteomes" id="UP000693970"/>
    </source>
</evidence>
<name>A0A9K3LAA5_9STRA</name>
<reference evidence="2" key="2">
    <citation type="submission" date="2021-04" db="EMBL/GenBank/DDBJ databases">
        <authorList>
            <person name="Podell S."/>
        </authorList>
    </citation>
    <scope>NUCLEOTIDE SEQUENCE</scope>
    <source>
        <strain evidence="2">Hildebrandi</strain>
    </source>
</reference>
<keyword evidence="3" id="KW-1185">Reference proteome</keyword>
<evidence type="ECO:0000256" key="1">
    <source>
        <dbReference type="SAM" id="MobiDB-lite"/>
    </source>
</evidence>
<feature type="region of interest" description="Disordered" evidence="1">
    <location>
        <begin position="433"/>
        <end position="537"/>
    </location>
</feature>
<dbReference type="AlphaFoldDB" id="A0A9K3LAA5"/>
<dbReference type="EMBL" id="JAGRRH010000015">
    <property type="protein sequence ID" value="KAG7357723.1"/>
    <property type="molecule type" value="Genomic_DNA"/>
</dbReference>
<proteinExistence type="predicted"/>
<sequence length="630" mass="69945">MTDNIKFHGPLMKELQRCAAFRAYEHIMSSGTTVAGSDLEEAHLNLYFSDVDEDHVGFAEQLVKGTGMFNALYNEIDGELVMKELYHCLPGKKIYSNASNTQGAINMAVMSSKNLSNRVKLKKRVIVTMAKETLKFGKKALAIVKRSDYYRTYMATSSFPSGKNYEDYCHFVREEMFKAREDLAKLDKLNPEEAERVINREAEAETEGEGTYDVDDSAEAHMNEEEEKMPDNFTFKGYIAFVLWGPIPPPEYAGNDDFMARAYAAKYRKTLKADGRAAARVSEEREAAKERSQATSTQARGIPKEELFFQCQIAAHRGWQQSQTDLREKEITFTNINNRIQQLGRAVMDTQGYFPPQWFLHPEDHMDNVLFQRTYIAMNKRFDALDHQEDLLVNHEEQIKAKIASREAGNTEEGNIFNTFIDRTLEPMMAPVLGRSSGAQGASVRSESVASRRSSGAEGASVRSESVASRRSSGAEGAGVRSESGASLRRSGAEGASVRSESGASLRRSGAEGASVRSESGASLRHSGAEGASVLRTQDPMKSQRLGVLAYLTYNYMSRGMSPVLLGQLSSLFLNAMSKCSTSLDLNCCMDIFRTTISPFECDTLSTMLGTTSWFCSFIMSPPIPIPDVS</sequence>
<accession>A0A9K3LAA5</accession>
<gene>
    <name evidence="2" type="ORF">IV203_002411</name>
</gene>
<dbReference type="OrthoDB" id="56263at2759"/>
<comment type="caution">
    <text evidence="2">The sequence shown here is derived from an EMBL/GenBank/DDBJ whole genome shotgun (WGS) entry which is preliminary data.</text>
</comment>
<organism evidence="2 3">
    <name type="scientific">Nitzschia inconspicua</name>
    <dbReference type="NCBI Taxonomy" id="303405"/>
    <lineage>
        <taxon>Eukaryota</taxon>
        <taxon>Sar</taxon>
        <taxon>Stramenopiles</taxon>
        <taxon>Ochrophyta</taxon>
        <taxon>Bacillariophyta</taxon>
        <taxon>Bacillariophyceae</taxon>
        <taxon>Bacillariophycidae</taxon>
        <taxon>Bacillariales</taxon>
        <taxon>Bacillariaceae</taxon>
        <taxon>Nitzschia</taxon>
    </lineage>
</organism>